<sequence>MPRYYKTLQTQRFDDYRYYHQSRINQTLHLISAVIFLVCYALLFKDAAMAGLVGWLAMLTRQTGHFFFEPSGYDHVNDVTNDYKEAVKVGYNQTRKIVLLTVWGLVPVALFVFPTMFGLFDAPASRMEFVRHVGVLWLAVGIGGGLFRVVQLFATQDVATGLIWAFKVLTDPLHNIALYWKSPLALLRGELIDPTIKDAAHWGATADDEDAEEAAHLT</sequence>
<reference evidence="2" key="1">
    <citation type="submission" date="2020-05" db="EMBL/GenBank/DDBJ databases">
        <title>Nod-independent and nitrogen-fixing Bradyrhizobium aeschynomene sp. nov. isolated from nodules of Aeschynomene indica.</title>
        <authorList>
            <person name="Zhang Z."/>
        </authorList>
    </citation>
    <scope>NUCLEOTIDE SEQUENCE</scope>
    <source>
        <strain evidence="2">83012</strain>
    </source>
</reference>
<evidence type="ECO:0000313" key="2">
    <source>
        <dbReference type="EMBL" id="NPU68095.1"/>
    </source>
</evidence>
<keyword evidence="1" id="KW-0472">Membrane</keyword>
<dbReference type="Proteomes" id="UP000886476">
    <property type="component" value="Unassembled WGS sequence"/>
</dbReference>
<dbReference type="RefSeq" id="WP_172113169.1">
    <property type="nucleotide sequence ID" value="NZ_JABFDM010000003.1"/>
</dbReference>
<protein>
    <recommendedName>
        <fullName evidence="4">DUF962 domain-containing protein</fullName>
    </recommendedName>
</protein>
<feature type="transmembrane region" description="Helical" evidence="1">
    <location>
        <begin position="30"/>
        <end position="57"/>
    </location>
</feature>
<comment type="caution">
    <text evidence="2">The sequence shown here is derived from an EMBL/GenBank/DDBJ whole genome shotgun (WGS) entry which is preliminary data.</text>
</comment>
<keyword evidence="3" id="KW-1185">Reference proteome</keyword>
<accession>A0ABX2CK80</accession>
<evidence type="ECO:0008006" key="4">
    <source>
        <dbReference type="Google" id="ProtNLM"/>
    </source>
</evidence>
<gene>
    <name evidence="2" type="ORF">HL667_24045</name>
</gene>
<feature type="transmembrane region" description="Helical" evidence="1">
    <location>
        <begin position="97"/>
        <end position="117"/>
    </location>
</feature>
<organism evidence="2 3">
    <name type="scientific">Bradyrhizobium aeschynomenes</name>
    <dbReference type="NCBI Taxonomy" id="2734909"/>
    <lineage>
        <taxon>Bacteria</taxon>
        <taxon>Pseudomonadati</taxon>
        <taxon>Pseudomonadota</taxon>
        <taxon>Alphaproteobacteria</taxon>
        <taxon>Hyphomicrobiales</taxon>
        <taxon>Nitrobacteraceae</taxon>
        <taxon>Bradyrhizobium</taxon>
    </lineage>
</organism>
<evidence type="ECO:0000313" key="3">
    <source>
        <dbReference type="Proteomes" id="UP000886476"/>
    </source>
</evidence>
<keyword evidence="1" id="KW-0812">Transmembrane</keyword>
<dbReference type="EMBL" id="JABFDN010000009">
    <property type="protein sequence ID" value="NPU68095.1"/>
    <property type="molecule type" value="Genomic_DNA"/>
</dbReference>
<proteinExistence type="predicted"/>
<name>A0ABX2CK80_9BRAD</name>
<feature type="transmembrane region" description="Helical" evidence="1">
    <location>
        <begin position="129"/>
        <end position="150"/>
    </location>
</feature>
<keyword evidence="1" id="KW-1133">Transmembrane helix</keyword>
<evidence type="ECO:0000256" key="1">
    <source>
        <dbReference type="SAM" id="Phobius"/>
    </source>
</evidence>